<keyword evidence="2" id="KW-0732">Signal</keyword>
<dbReference type="Proteomes" id="UP000039865">
    <property type="component" value="Unassembled WGS sequence"/>
</dbReference>
<feature type="region of interest" description="Disordered" evidence="1">
    <location>
        <begin position="291"/>
        <end position="353"/>
    </location>
</feature>
<proteinExistence type="predicted"/>
<dbReference type="AlphaFoldDB" id="A0A078ASR4"/>
<evidence type="ECO:0000256" key="1">
    <source>
        <dbReference type="SAM" id="MobiDB-lite"/>
    </source>
</evidence>
<name>A0A078ASR4_STYLE</name>
<reference evidence="3 4" key="1">
    <citation type="submission" date="2014-06" db="EMBL/GenBank/DDBJ databases">
        <authorList>
            <person name="Swart Estienne"/>
        </authorList>
    </citation>
    <scope>NUCLEOTIDE SEQUENCE [LARGE SCALE GENOMIC DNA]</scope>
    <source>
        <strain evidence="3 4">130c</strain>
    </source>
</reference>
<evidence type="ECO:0000313" key="3">
    <source>
        <dbReference type="EMBL" id="CDW85224.1"/>
    </source>
</evidence>
<dbReference type="InParanoid" id="A0A078ASR4"/>
<feature type="signal peptide" evidence="2">
    <location>
        <begin position="1"/>
        <end position="18"/>
    </location>
</feature>
<dbReference type="EMBL" id="CCKQ01013550">
    <property type="protein sequence ID" value="CDW85224.1"/>
    <property type="molecule type" value="Genomic_DNA"/>
</dbReference>
<sequence>MIFTSILTATFLTSSTLAIQLSDVLQKSRMQLSWRQEATNKFSWNATQDLKWSVVNAFIDVQTSPDGDVYAIQNISSEMSDPKYHIYLYDVTSNLWNLTDPGFQAKAVRFDRLGKRFYLTPDNCVLNEQKQVLLCGVSDFEVTVDKKIYGLIDNSGRQQADSLSSTTWKAASNDSSYTYKALSGYKGITLLRDEPILLSQDGTVDAKYGSEKLMSISAGIDGSLWALLDEINAIDHTVLKWQTVTQKWYKVEGASGVSLSAYNEISVAIVDSRGLLSLSSQVGHQNEASYVVKNSPQATSPETTAPSTTQMQTSQPQTTAQPTTTIATTTTTTPEPTTTTATTAATTTAATTTATTTVPPLPLVLLQPSDSILTHPNFKFVATAVTGKNFTKFTHLFTAKRNGGQTYNQVYQKITGIRNIFGFIKTNSSQVLGFYVQEALGVTPTKTAIFSVTKAGVFNSLDSGDDLIRFQDNGAQRCYVQNHYADIFFSYNCADEPETFERVRNGIALEFEHSAGYPQIKVSNYLTENLDPKNDSFVCQQVEYYQGEQ</sequence>
<gene>
    <name evidence="3" type="primary">Contig19073.g20222</name>
    <name evidence="3" type="ORF">STYLEM_14297</name>
</gene>
<feature type="compositionally biased region" description="Low complexity" evidence="1">
    <location>
        <begin position="295"/>
        <end position="353"/>
    </location>
</feature>
<protein>
    <recommendedName>
        <fullName evidence="5">TLDc domain-containing protein</fullName>
    </recommendedName>
</protein>
<evidence type="ECO:0000313" key="4">
    <source>
        <dbReference type="Proteomes" id="UP000039865"/>
    </source>
</evidence>
<keyword evidence="4" id="KW-1185">Reference proteome</keyword>
<accession>A0A078ASR4</accession>
<evidence type="ECO:0000256" key="2">
    <source>
        <dbReference type="SAM" id="SignalP"/>
    </source>
</evidence>
<organism evidence="3 4">
    <name type="scientific">Stylonychia lemnae</name>
    <name type="common">Ciliate</name>
    <dbReference type="NCBI Taxonomy" id="5949"/>
    <lineage>
        <taxon>Eukaryota</taxon>
        <taxon>Sar</taxon>
        <taxon>Alveolata</taxon>
        <taxon>Ciliophora</taxon>
        <taxon>Intramacronucleata</taxon>
        <taxon>Spirotrichea</taxon>
        <taxon>Stichotrichia</taxon>
        <taxon>Sporadotrichida</taxon>
        <taxon>Oxytrichidae</taxon>
        <taxon>Stylonychinae</taxon>
        <taxon>Stylonychia</taxon>
    </lineage>
</organism>
<feature type="chain" id="PRO_5001729637" description="TLDc domain-containing protein" evidence="2">
    <location>
        <begin position="19"/>
        <end position="549"/>
    </location>
</feature>
<evidence type="ECO:0008006" key="5">
    <source>
        <dbReference type="Google" id="ProtNLM"/>
    </source>
</evidence>